<dbReference type="Proteomes" id="UP000579250">
    <property type="component" value="Unassembled WGS sequence"/>
</dbReference>
<dbReference type="Pfam" id="PF12671">
    <property type="entry name" value="Amidase_6"/>
    <property type="match status" value="1"/>
</dbReference>
<feature type="compositionally biased region" description="Basic residues" evidence="1">
    <location>
        <begin position="20"/>
        <end position="31"/>
    </location>
</feature>
<keyword evidence="4" id="KW-1185">Reference proteome</keyword>
<dbReference type="EMBL" id="JAAXPI010000007">
    <property type="protein sequence ID" value="NKZ03768.1"/>
    <property type="molecule type" value="Genomic_DNA"/>
</dbReference>
<accession>A0A846YZ67</accession>
<gene>
    <name evidence="3" type="ORF">HGB48_08415</name>
</gene>
<proteinExistence type="predicted"/>
<feature type="region of interest" description="Disordered" evidence="1">
    <location>
        <begin position="1"/>
        <end position="31"/>
    </location>
</feature>
<dbReference type="AlphaFoldDB" id="A0A846YZ67"/>
<comment type="caution">
    <text evidence="3">The sequence shown here is derived from an EMBL/GenBank/DDBJ whole genome shotgun (WGS) entry which is preliminary data.</text>
</comment>
<dbReference type="RefSeq" id="WP_157438195.1">
    <property type="nucleotide sequence ID" value="NZ_JAAXPI010000007.1"/>
</dbReference>
<evidence type="ECO:0000313" key="3">
    <source>
        <dbReference type="EMBL" id="NKZ03768.1"/>
    </source>
</evidence>
<feature type="compositionally biased region" description="Low complexity" evidence="1">
    <location>
        <begin position="1"/>
        <end position="19"/>
    </location>
</feature>
<name>A0A846YZ67_9ACTN</name>
<reference evidence="3 4" key="1">
    <citation type="submission" date="2020-04" db="EMBL/GenBank/DDBJ databases">
        <title>MicrobeNet Type strains.</title>
        <authorList>
            <person name="Nicholson A.C."/>
        </authorList>
    </citation>
    <scope>NUCLEOTIDE SEQUENCE [LARGE SCALE GENOMIC DNA]</scope>
    <source>
        <strain evidence="3 4">ATCC BAA-277</strain>
    </source>
</reference>
<evidence type="ECO:0000256" key="1">
    <source>
        <dbReference type="SAM" id="MobiDB-lite"/>
    </source>
</evidence>
<feature type="domain" description="Putative amidase" evidence="2">
    <location>
        <begin position="42"/>
        <end position="77"/>
    </location>
</feature>
<dbReference type="InterPro" id="IPR024301">
    <property type="entry name" value="Amidase_6"/>
</dbReference>
<organism evidence="3 4">
    <name type="scientific">Actinomadura latina</name>
    <dbReference type="NCBI Taxonomy" id="163603"/>
    <lineage>
        <taxon>Bacteria</taxon>
        <taxon>Bacillati</taxon>
        <taxon>Actinomycetota</taxon>
        <taxon>Actinomycetes</taxon>
        <taxon>Streptosporangiales</taxon>
        <taxon>Thermomonosporaceae</taxon>
        <taxon>Actinomadura</taxon>
    </lineage>
</organism>
<protein>
    <recommendedName>
        <fullName evidence="2">Putative amidase domain-containing protein</fullName>
    </recommendedName>
</protein>
<sequence length="86" mass="9665">MCSTSRRTRWTPSPTSAPRRAGRPRGGRSRAVHGCRPKCGDQYGNDCANFLSQILRNGGWTNVGSMNALQLWDCRTDVNQRWELPS</sequence>
<evidence type="ECO:0000313" key="4">
    <source>
        <dbReference type="Proteomes" id="UP000579250"/>
    </source>
</evidence>
<evidence type="ECO:0000259" key="2">
    <source>
        <dbReference type="Pfam" id="PF12671"/>
    </source>
</evidence>